<sequence>MEANKRKQIKVCLVQVEIKVVIIGMILHGIIVFLMSYDDCYILKLNLNFVL</sequence>
<accession>A0ABD1L720</accession>
<protein>
    <submittedName>
        <fullName evidence="2">Uncharacterized protein</fullName>
    </submittedName>
</protein>
<name>A0ABD1L720_9FABA</name>
<proteinExistence type="predicted"/>
<comment type="caution">
    <text evidence="2">The sequence shown here is derived from an EMBL/GenBank/DDBJ whole genome shotgun (WGS) entry which is preliminary data.</text>
</comment>
<evidence type="ECO:0000313" key="2">
    <source>
        <dbReference type="EMBL" id="KAL2319158.1"/>
    </source>
</evidence>
<gene>
    <name evidence="2" type="ORF">Fmac_033034</name>
</gene>
<keyword evidence="1" id="KW-1133">Transmembrane helix</keyword>
<keyword evidence="1" id="KW-0812">Transmembrane</keyword>
<evidence type="ECO:0000256" key="1">
    <source>
        <dbReference type="SAM" id="Phobius"/>
    </source>
</evidence>
<dbReference type="AlphaFoldDB" id="A0ABD1L720"/>
<dbReference type="EMBL" id="JBGMDY010000011">
    <property type="protein sequence ID" value="KAL2319158.1"/>
    <property type="molecule type" value="Genomic_DNA"/>
</dbReference>
<feature type="transmembrane region" description="Helical" evidence="1">
    <location>
        <begin position="20"/>
        <end position="37"/>
    </location>
</feature>
<keyword evidence="3" id="KW-1185">Reference proteome</keyword>
<keyword evidence="1" id="KW-0472">Membrane</keyword>
<dbReference type="Proteomes" id="UP001603857">
    <property type="component" value="Unassembled WGS sequence"/>
</dbReference>
<organism evidence="2 3">
    <name type="scientific">Flemingia macrophylla</name>
    <dbReference type="NCBI Taxonomy" id="520843"/>
    <lineage>
        <taxon>Eukaryota</taxon>
        <taxon>Viridiplantae</taxon>
        <taxon>Streptophyta</taxon>
        <taxon>Embryophyta</taxon>
        <taxon>Tracheophyta</taxon>
        <taxon>Spermatophyta</taxon>
        <taxon>Magnoliopsida</taxon>
        <taxon>eudicotyledons</taxon>
        <taxon>Gunneridae</taxon>
        <taxon>Pentapetalae</taxon>
        <taxon>rosids</taxon>
        <taxon>fabids</taxon>
        <taxon>Fabales</taxon>
        <taxon>Fabaceae</taxon>
        <taxon>Papilionoideae</taxon>
        <taxon>50 kb inversion clade</taxon>
        <taxon>NPAAA clade</taxon>
        <taxon>indigoferoid/millettioid clade</taxon>
        <taxon>Phaseoleae</taxon>
        <taxon>Flemingia</taxon>
    </lineage>
</organism>
<evidence type="ECO:0000313" key="3">
    <source>
        <dbReference type="Proteomes" id="UP001603857"/>
    </source>
</evidence>
<reference evidence="2 3" key="1">
    <citation type="submission" date="2024-08" db="EMBL/GenBank/DDBJ databases">
        <title>Insights into the chromosomal genome structure of Flemingia macrophylla.</title>
        <authorList>
            <person name="Ding Y."/>
            <person name="Zhao Y."/>
            <person name="Bi W."/>
            <person name="Wu M."/>
            <person name="Zhao G."/>
            <person name="Gong Y."/>
            <person name="Li W."/>
            <person name="Zhang P."/>
        </authorList>
    </citation>
    <scope>NUCLEOTIDE SEQUENCE [LARGE SCALE GENOMIC DNA]</scope>
    <source>
        <strain evidence="2">DYQJB</strain>
        <tissue evidence="2">Leaf</tissue>
    </source>
</reference>